<name>A0A5C7HI23_9ROSI</name>
<dbReference type="PANTHER" id="PTHR31170">
    <property type="entry name" value="BNAC04G53230D PROTEIN"/>
    <property type="match status" value="1"/>
</dbReference>
<dbReference type="InterPro" id="IPR004158">
    <property type="entry name" value="DUF247_pln"/>
</dbReference>
<comment type="caution">
    <text evidence="1">The sequence shown here is derived from an EMBL/GenBank/DDBJ whole genome shotgun (WGS) entry which is preliminary data.</text>
</comment>
<dbReference type="AlphaFoldDB" id="A0A5C7HI23"/>
<dbReference type="Pfam" id="PF03140">
    <property type="entry name" value="DUF247"/>
    <property type="match status" value="2"/>
</dbReference>
<accession>A0A5C7HI23</accession>
<sequence>MDHVSIDLKELADSSEGEFETLSFLSEDCRIYRVPPKIRMLNETFYTPKMVSIGPLHHGRVELKPMQEHKLRYLEQFLQRTSVKTVDFLKLIDDKETNLQNQLSLFILQDLFMLAKPDLPDTFKEYSLCRFASIFLEYYACRAIPIPLLHNITFMESYFPEAKHFVDLLRLCLESPNRDDTQRYLANSEAAPNIIRLNRSGIKFKTASLDKNLFDIQFISEKKELVIPKLIITNLTVHVLRNLWIFEELHCATNYTNDYGVILHRLLSTPKDVELLSEMGVVIPEIFSKYATSAALTSQMALPTSIALTSHSGPSAFILHWDHHRTLGPHYPLRLTSHSPSGPTQVIQGPSASTLPRDRHMSFRDLRLPFSLGTDTGHLEPLASNLPQDQHRSFMTLGFRSPLGPT</sequence>
<dbReference type="EMBL" id="VAHF01000008">
    <property type="protein sequence ID" value="TXG56022.1"/>
    <property type="molecule type" value="Genomic_DNA"/>
</dbReference>
<protein>
    <submittedName>
        <fullName evidence="1">Uncharacterized protein</fullName>
    </submittedName>
</protein>
<dbReference type="PANTHER" id="PTHR31170:SF17">
    <property type="match status" value="1"/>
</dbReference>
<dbReference type="OrthoDB" id="672127at2759"/>
<evidence type="ECO:0000313" key="1">
    <source>
        <dbReference type="EMBL" id="TXG56022.1"/>
    </source>
</evidence>
<gene>
    <name evidence="1" type="ORF">EZV62_017335</name>
</gene>
<dbReference type="Proteomes" id="UP000323000">
    <property type="component" value="Chromosome 8"/>
</dbReference>
<organism evidence="1 2">
    <name type="scientific">Acer yangbiense</name>
    <dbReference type="NCBI Taxonomy" id="1000413"/>
    <lineage>
        <taxon>Eukaryota</taxon>
        <taxon>Viridiplantae</taxon>
        <taxon>Streptophyta</taxon>
        <taxon>Embryophyta</taxon>
        <taxon>Tracheophyta</taxon>
        <taxon>Spermatophyta</taxon>
        <taxon>Magnoliopsida</taxon>
        <taxon>eudicotyledons</taxon>
        <taxon>Gunneridae</taxon>
        <taxon>Pentapetalae</taxon>
        <taxon>rosids</taxon>
        <taxon>malvids</taxon>
        <taxon>Sapindales</taxon>
        <taxon>Sapindaceae</taxon>
        <taxon>Hippocastanoideae</taxon>
        <taxon>Acereae</taxon>
        <taxon>Acer</taxon>
    </lineage>
</organism>
<keyword evidence="2" id="KW-1185">Reference proteome</keyword>
<evidence type="ECO:0000313" key="2">
    <source>
        <dbReference type="Proteomes" id="UP000323000"/>
    </source>
</evidence>
<proteinExistence type="predicted"/>
<reference evidence="2" key="1">
    <citation type="journal article" date="2019" name="Gigascience">
        <title>De novo genome assembly of the endangered Acer yangbiense, a plant species with extremely small populations endemic to Yunnan Province, China.</title>
        <authorList>
            <person name="Yang J."/>
            <person name="Wariss H.M."/>
            <person name="Tao L."/>
            <person name="Zhang R."/>
            <person name="Yun Q."/>
            <person name="Hollingsworth P."/>
            <person name="Dao Z."/>
            <person name="Luo G."/>
            <person name="Guo H."/>
            <person name="Ma Y."/>
            <person name="Sun W."/>
        </authorList>
    </citation>
    <scope>NUCLEOTIDE SEQUENCE [LARGE SCALE GENOMIC DNA]</scope>
    <source>
        <strain evidence="2">cv. Malutang</strain>
    </source>
</reference>